<evidence type="ECO:0000256" key="5">
    <source>
        <dbReference type="ARBA" id="ARBA00061278"/>
    </source>
</evidence>
<comment type="similarity">
    <text evidence="5">Belongs to the D-isomer specific 2-hydroxyacid dehydrogenase family. GhrB subfamily.</text>
</comment>
<evidence type="ECO:0000256" key="1">
    <source>
        <dbReference type="ARBA" id="ARBA00023002"/>
    </source>
</evidence>
<dbReference type="Gene3D" id="3.40.50.720">
    <property type="entry name" value="NAD(P)-binding Rossmann-like Domain"/>
    <property type="match status" value="2"/>
</dbReference>
<evidence type="ECO:0000256" key="9">
    <source>
        <dbReference type="RuleBase" id="RU003719"/>
    </source>
</evidence>
<accession>A0A368YBT6</accession>
<feature type="domain" description="D-isomer specific 2-hydroxyacid dehydrogenase NAD-binding" evidence="11">
    <location>
        <begin position="124"/>
        <end position="307"/>
    </location>
</feature>
<feature type="domain" description="D-isomer specific 2-hydroxyacid dehydrogenase catalytic" evidence="10">
    <location>
        <begin position="23"/>
        <end position="335"/>
    </location>
</feature>
<dbReference type="InterPro" id="IPR006139">
    <property type="entry name" value="D-isomer_2_OHA_DH_cat_dom"/>
</dbReference>
<dbReference type="InterPro" id="IPR050223">
    <property type="entry name" value="D-isomer_2-hydroxyacid_DH"/>
</dbReference>
<proteinExistence type="inferred from homology"/>
<comment type="catalytic activity">
    <reaction evidence="4">
        <text>glycolate + NADP(+) = glyoxylate + NADPH + H(+)</text>
        <dbReference type="Rhea" id="RHEA:10992"/>
        <dbReference type="ChEBI" id="CHEBI:15378"/>
        <dbReference type="ChEBI" id="CHEBI:29805"/>
        <dbReference type="ChEBI" id="CHEBI:36655"/>
        <dbReference type="ChEBI" id="CHEBI:57783"/>
        <dbReference type="ChEBI" id="CHEBI:58349"/>
        <dbReference type="EC" id="1.1.1.79"/>
    </reaction>
</comment>
<keyword evidence="13" id="KW-1185">Reference proteome</keyword>
<comment type="catalytic activity">
    <reaction evidence="2">
        <text>(R)-glycerate + NAD(+) = 3-hydroxypyruvate + NADH + H(+)</text>
        <dbReference type="Rhea" id="RHEA:17905"/>
        <dbReference type="ChEBI" id="CHEBI:15378"/>
        <dbReference type="ChEBI" id="CHEBI:16659"/>
        <dbReference type="ChEBI" id="CHEBI:17180"/>
        <dbReference type="ChEBI" id="CHEBI:57540"/>
        <dbReference type="ChEBI" id="CHEBI:57945"/>
        <dbReference type="EC" id="1.1.1.81"/>
    </reaction>
</comment>
<evidence type="ECO:0000259" key="11">
    <source>
        <dbReference type="Pfam" id="PF02826"/>
    </source>
</evidence>
<evidence type="ECO:0000313" key="12">
    <source>
        <dbReference type="EMBL" id="RCW76317.1"/>
    </source>
</evidence>
<dbReference type="Pfam" id="PF00389">
    <property type="entry name" value="2-Hacid_dh"/>
    <property type="match status" value="1"/>
</dbReference>
<dbReference type="Proteomes" id="UP000252884">
    <property type="component" value="Unassembled WGS sequence"/>
</dbReference>
<dbReference type="GO" id="GO:0005829">
    <property type="term" value="C:cytosol"/>
    <property type="evidence" value="ECO:0007669"/>
    <property type="project" value="TreeGrafter"/>
</dbReference>
<evidence type="ECO:0000256" key="3">
    <source>
        <dbReference type="ARBA" id="ARBA00052239"/>
    </source>
</evidence>
<gene>
    <name evidence="12" type="ORF">DES41_101923</name>
</gene>
<evidence type="ECO:0000256" key="7">
    <source>
        <dbReference type="ARBA" id="ARBA00066674"/>
    </source>
</evidence>
<dbReference type="EMBL" id="QPJK01000001">
    <property type="protein sequence ID" value="RCW76317.1"/>
    <property type="molecule type" value="Genomic_DNA"/>
</dbReference>
<dbReference type="GO" id="GO:0030267">
    <property type="term" value="F:glyoxylate reductase (NADPH) activity"/>
    <property type="evidence" value="ECO:0007669"/>
    <property type="project" value="UniProtKB-EC"/>
</dbReference>
<protein>
    <recommendedName>
        <fullName evidence="8">Glyoxylate/hydroxypyruvate reductase B</fullName>
        <ecNumber evidence="6">1.1.1.79</ecNumber>
        <ecNumber evidence="7">1.1.1.81</ecNumber>
    </recommendedName>
</protein>
<dbReference type="GO" id="GO:0051287">
    <property type="term" value="F:NAD binding"/>
    <property type="evidence" value="ECO:0007669"/>
    <property type="project" value="InterPro"/>
</dbReference>
<dbReference type="PANTHER" id="PTHR10996">
    <property type="entry name" value="2-HYDROXYACID DEHYDROGENASE-RELATED"/>
    <property type="match status" value="1"/>
</dbReference>
<dbReference type="GO" id="GO:0016618">
    <property type="term" value="F:hydroxypyruvate reductase [NAD(P)H] activity"/>
    <property type="evidence" value="ECO:0007669"/>
    <property type="project" value="UniProtKB-EC"/>
</dbReference>
<evidence type="ECO:0000256" key="2">
    <source>
        <dbReference type="ARBA" id="ARBA00051801"/>
    </source>
</evidence>
<evidence type="ECO:0000313" key="13">
    <source>
        <dbReference type="Proteomes" id="UP000252884"/>
    </source>
</evidence>
<dbReference type="EC" id="1.1.1.79" evidence="6"/>
<dbReference type="SUPFAM" id="SSF51735">
    <property type="entry name" value="NAD(P)-binding Rossmann-fold domains"/>
    <property type="match status" value="1"/>
</dbReference>
<evidence type="ECO:0000259" key="10">
    <source>
        <dbReference type="Pfam" id="PF00389"/>
    </source>
</evidence>
<dbReference type="CDD" id="cd05301">
    <property type="entry name" value="GDH"/>
    <property type="match status" value="1"/>
</dbReference>
<keyword evidence="1 9" id="KW-0560">Oxidoreductase</keyword>
<evidence type="ECO:0000256" key="6">
    <source>
        <dbReference type="ARBA" id="ARBA00066661"/>
    </source>
</evidence>
<dbReference type="InterPro" id="IPR006140">
    <property type="entry name" value="D-isomer_DH_NAD-bd"/>
</dbReference>
<comment type="caution">
    <text evidence="12">The sequence shown here is derived from an EMBL/GenBank/DDBJ whole genome shotgun (WGS) entry which is preliminary data.</text>
</comment>
<sequence>MSAARPPEGARIAGEAVGTPKHVVVFGALPPDQLARLQAAHQVTVTNPKADPAAFEAALAQAEGLIGASYPITPALLDKAPRLRVVSSVSVGVDNYPLAALQQRGIVLCHTPGVLDETVADTVFGLLMATSRRMVELANLVREGRWAKSVGEDLYGWDVHHKTIGLLGFGRIGQAIARRAALGFGMQVLYHARRPVDLATQAPELVGKATHTPLAELLPRADFVVAMLPLSDTTRGMLNAELFAQMKPGSIFINGGRGATVDEAALLHALDHGPLRAAGLDVFAKEPLPTASPLRTHPRVTPLPHIGSATAETRHAMAALAVTNLLQVLAGEQATAAYDTAAA</sequence>
<dbReference type="FunFam" id="3.40.50.720:FF:000026">
    <property type="entry name" value="Glyoxylate/hydroxypyruvate reductase B"/>
    <property type="match status" value="1"/>
</dbReference>
<evidence type="ECO:0000256" key="4">
    <source>
        <dbReference type="ARBA" id="ARBA00052769"/>
    </source>
</evidence>
<evidence type="ECO:0000256" key="8">
    <source>
        <dbReference type="ARBA" id="ARBA00073362"/>
    </source>
</evidence>
<dbReference type="AlphaFoldDB" id="A0A368YBT6"/>
<dbReference type="PANTHER" id="PTHR10996:SF283">
    <property type="entry name" value="GLYOXYLATE_HYDROXYPYRUVATE REDUCTASE B"/>
    <property type="match status" value="1"/>
</dbReference>
<dbReference type="Pfam" id="PF02826">
    <property type="entry name" value="2-Hacid_dh_C"/>
    <property type="match status" value="1"/>
</dbReference>
<dbReference type="EC" id="1.1.1.81" evidence="7"/>
<organism evidence="12 13">
    <name type="scientific">Pseudorhodoferax soli</name>
    <dbReference type="NCBI Taxonomy" id="545864"/>
    <lineage>
        <taxon>Bacteria</taxon>
        <taxon>Pseudomonadati</taxon>
        <taxon>Pseudomonadota</taxon>
        <taxon>Betaproteobacteria</taxon>
        <taxon>Burkholderiales</taxon>
        <taxon>Comamonadaceae</taxon>
    </lineage>
</organism>
<comment type="catalytic activity">
    <reaction evidence="3">
        <text>(R)-glycerate + NADP(+) = 3-hydroxypyruvate + NADPH + H(+)</text>
        <dbReference type="Rhea" id="RHEA:18657"/>
        <dbReference type="ChEBI" id="CHEBI:15378"/>
        <dbReference type="ChEBI" id="CHEBI:16659"/>
        <dbReference type="ChEBI" id="CHEBI:17180"/>
        <dbReference type="ChEBI" id="CHEBI:57783"/>
        <dbReference type="ChEBI" id="CHEBI:58349"/>
        <dbReference type="EC" id="1.1.1.81"/>
    </reaction>
</comment>
<reference evidence="12 13" key="1">
    <citation type="submission" date="2018-07" db="EMBL/GenBank/DDBJ databases">
        <title>Genomic Encyclopedia of Type Strains, Phase IV (KMG-IV): sequencing the most valuable type-strain genomes for metagenomic binning, comparative biology and taxonomic classification.</title>
        <authorList>
            <person name="Goeker M."/>
        </authorList>
    </citation>
    <scope>NUCLEOTIDE SEQUENCE [LARGE SCALE GENOMIC DNA]</scope>
    <source>
        <strain evidence="12 13">DSM 21634</strain>
    </source>
</reference>
<dbReference type="SUPFAM" id="SSF52283">
    <property type="entry name" value="Formate/glycerate dehydrogenase catalytic domain-like"/>
    <property type="match status" value="1"/>
</dbReference>
<dbReference type="InterPro" id="IPR036291">
    <property type="entry name" value="NAD(P)-bd_dom_sf"/>
</dbReference>
<name>A0A368YBT6_9BURK</name>